<dbReference type="PANTHER" id="PTHR46214:SF36">
    <property type="entry name" value="RING-CH-TYPE DOMAIN-CONTAINING PROTEIN"/>
    <property type="match status" value="1"/>
</dbReference>
<feature type="domain" description="RING-CH-type" evidence="6">
    <location>
        <begin position="97"/>
        <end position="159"/>
    </location>
</feature>
<feature type="compositionally biased region" description="Basic and acidic residues" evidence="4">
    <location>
        <begin position="1"/>
        <end position="12"/>
    </location>
</feature>
<keyword evidence="5" id="KW-1133">Transmembrane helix</keyword>
<accession>A0A7N0ZZG0</accession>
<dbReference type="Gene3D" id="3.30.40.10">
    <property type="entry name" value="Zinc/RING finger domain, C3HC4 (zinc finger)"/>
    <property type="match status" value="1"/>
</dbReference>
<dbReference type="PANTHER" id="PTHR46214">
    <property type="entry name" value="ZINC FINGER, RING-CH-TYPE"/>
    <property type="match status" value="1"/>
</dbReference>
<evidence type="ECO:0000313" key="8">
    <source>
        <dbReference type="Proteomes" id="UP000594263"/>
    </source>
</evidence>
<evidence type="ECO:0000256" key="1">
    <source>
        <dbReference type="ARBA" id="ARBA00022723"/>
    </source>
</evidence>
<dbReference type="OMA" id="REASVCF"/>
<organism evidence="7 8">
    <name type="scientific">Kalanchoe fedtschenkoi</name>
    <name type="common">Lavender scallops</name>
    <name type="synonym">South American air plant</name>
    <dbReference type="NCBI Taxonomy" id="63787"/>
    <lineage>
        <taxon>Eukaryota</taxon>
        <taxon>Viridiplantae</taxon>
        <taxon>Streptophyta</taxon>
        <taxon>Embryophyta</taxon>
        <taxon>Tracheophyta</taxon>
        <taxon>Spermatophyta</taxon>
        <taxon>Magnoliopsida</taxon>
        <taxon>eudicotyledons</taxon>
        <taxon>Gunneridae</taxon>
        <taxon>Pentapetalae</taxon>
        <taxon>Saxifragales</taxon>
        <taxon>Crassulaceae</taxon>
        <taxon>Kalanchoe</taxon>
    </lineage>
</organism>
<evidence type="ECO:0000256" key="3">
    <source>
        <dbReference type="ARBA" id="ARBA00022833"/>
    </source>
</evidence>
<dbReference type="Proteomes" id="UP000594263">
    <property type="component" value="Unplaced"/>
</dbReference>
<dbReference type="GO" id="GO:0008270">
    <property type="term" value="F:zinc ion binding"/>
    <property type="evidence" value="ECO:0007669"/>
    <property type="project" value="UniProtKB-KW"/>
</dbReference>
<dbReference type="AlphaFoldDB" id="A0A7N0ZZG0"/>
<proteinExistence type="predicted"/>
<dbReference type="SUPFAM" id="SSF57850">
    <property type="entry name" value="RING/U-box"/>
    <property type="match status" value="1"/>
</dbReference>
<feature type="transmembrane region" description="Helical" evidence="5">
    <location>
        <begin position="202"/>
        <end position="220"/>
    </location>
</feature>
<evidence type="ECO:0000259" key="6">
    <source>
        <dbReference type="PROSITE" id="PS51292"/>
    </source>
</evidence>
<dbReference type="PROSITE" id="PS51292">
    <property type="entry name" value="ZF_RING_CH"/>
    <property type="match status" value="1"/>
</dbReference>
<evidence type="ECO:0000256" key="4">
    <source>
        <dbReference type="SAM" id="MobiDB-lite"/>
    </source>
</evidence>
<sequence length="226" mass="24894">MSTAHIDLEQGRVTHQHHRRNNSETDDEDKASICFSEGSCYSTFYSTAGGSYEDIRFTDHEVGDGSGSRRDSSVSDCSVAIEIHCGDGNVKVHLDEEVGGESRECRICHLSLGIGSNVIELGCDCKNDLAAAHSNCAERWFKIRGNRTCEICNSIAENVNVVSELELMQQSTATDASTIVTTSLAPPSPAESTRSFWQGRRFLNILLACMVFTFIMSRLFHFKVPS</sequence>
<name>A0A7N0ZZG0_KALFE</name>
<dbReference type="InterPro" id="IPR013083">
    <property type="entry name" value="Znf_RING/FYVE/PHD"/>
</dbReference>
<keyword evidence="1" id="KW-0479">Metal-binding</keyword>
<evidence type="ECO:0000256" key="2">
    <source>
        <dbReference type="ARBA" id="ARBA00022771"/>
    </source>
</evidence>
<keyword evidence="5" id="KW-0812">Transmembrane</keyword>
<dbReference type="EnsemblPlants" id="Kaladp0058s0620.1.v1.1">
    <property type="protein sequence ID" value="Kaladp0058s0620.1.v1.1"/>
    <property type="gene ID" value="Kaladp0058s0620.v1.1"/>
</dbReference>
<feature type="region of interest" description="Disordered" evidence="4">
    <location>
        <begin position="1"/>
        <end position="28"/>
    </location>
</feature>
<dbReference type="Pfam" id="PF12906">
    <property type="entry name" value="RINGv"/>
    <property type="match status" value="1"/>
</dbReference>
<dbReference type="InterPro" id="IPR011016">
    <property type="entry name" value="Znf_RING-CH"/>
</dbReference>
<reference evidence="7" key="1">
    <citation type="submission" date="2021-01" db="UniProtKB">
        <authorList>
            <consortium name="EnsemblPlants"/>
        </authorList>
    </citation>
    <scope>IDENTIFICATION</scope>
</reference>
<evidence type="ECO:0000313" key="7">
    <source>
        <dbReference type="EnsemblPlants" id="Kaladp0058s0620.1.v1.1"/>
    </source>
</evidence>
<keyword evidence="8" id="KW-1185">Reference proteome</keyword>
<keyword evidence="2" id="KW-0863">Zinc-finger</keyword>
<protein>
    <recommendedName>
        <fullName evidence="6">RING-CH-type domain-containing protein</fullName>
    </recommendedName>
</protein>
<evidence type="ECO:0000256" key="5">
    <source>
        <dbReference type="SAM" id="Phobius"/>
    </source>
</evidence>
<dbReference type="SMART" id="SM00744">
    <property type="entry name" value="RINGv"/>
    <property type="match status" value="1"/>
</dbReference>
<keyword evidence="5" id="KW-0472">Membrane</keyword>
<dbReference type="Gramene" id="Kaladp0058s0620.1.v1.1">
    <property type="protein sequence ID" value="Kaladp0058s0620.1.v1.1"/>
    <property type="gene ID" value="Kaladp0058s0620.v1.1"/>
</dbReference>
<keyword evidence="3" id="KW-0862">Zinc</keyword>